<keyword evidence="2" id="KW-1185">Reference proteome</keyword>
<dbReference type="EMBL" id="CP042910">
    <property type="protein sequence ID" value="QEG17859.1"/>
    <property type="molecule type" value="Genomic_DNA"/>
</dbReference>
<evidence type="ECO:0000313" key="2">
    <source>
        <dbReference type="Proteomes" id="UP000322887"/>
    </source>
</evidence>
<dbReference type="Proteomes" id="UP000322887">
    <property type="component" value="Chromosome"/>
</dbReference>
<accession>A0ABX5YQ09</accession>
<dbReference type="GeneID" id="98648240"/>
<evidence type="ECO:0000313" key="1">
    <source>
        <dbReference type="EMBL" id="QEG17859.1"/>
    </source>
</evidence>
<reference evidence="1 2" key="1">
    <citation type="submission" date="2019-08" db="EMBL/GenBank/DDBJ databases">
        <title>Deep-cultivation of Planctomycetes and their phenomic and genomic characterization uncovers novel biology.</title>
        <authorList>
            <person name="Wiegand S."/>
            <person name="Jogler M."/>
            <person name="Boedeker C."/>
            <person name="Pinto D."/>
            <person name="Vollmers J."/>
            <person name="Rivas-Marin E."/>
            <person name="Kohn T."/>
            <person name="Peeters S.H."/>
            <person name="Heuer A."/>
            <person name="Rast P."/>
            <person name="Oberbeckmann S."/>
            <person name="Bunk B."/>
            <person name="Jeske O."/>
            <person name="Meyerdierks A."/>
            <person name="Storesund J.E."/>
            <person name="Kallscheuer N."/>
            <person name="Luecker S."/>
            <person name="Lage O.M."/>
            <person name="Pohl T."/>
            <person name="Merkel B.J."/>
            <person name="Hornburger P."/>
            <person name="Mueller R.-W."/>
            <person name="Bruemmer F."/>
            <person name="Labrenz M."/>
            <person name="Spormann A.M."/>
            <person name="Op den Camp H."/>
            <person name="Overmann J."/>
            <person name="Amann R."/>
            <person name="Jetten M.S.M."/>
            <person name="Mascher T."/>
            <person name="Medema M.H."/>
            <person name="Devos D.P."/>
            <person name="Kaster A.-K."/>
            <person name="Ovreas L."/>
            <person name="Rohde M."/>
            <person name="Galperin M.Y."/>
            <person name="Jogler C."/>
        </authorList>
    </citation>
    <scope>NUCLEOTIDE SEQUENCE [LARGE SCALE GENOMIC DNA]</scope>
    <source>
        <strain evidence="1 2">DSM 8797</strain>
    </source>
</reference>
<organism evidence="1 2">
    <name type="scientific">Gimesia maris</name>
    <dbReference type="NCBI Taxonomy" id="122"/>
    <lineage>
        <taxon>Bacteria</taxon>
        <taxon>Pseudomonadati</taxon>
        <taxon>Planctomycetota</taxon>
        <taxon>Planctomycetia</taxon>
        <taxon>Planctomycetales</taxon>
        <taxon>Planctomycetaceae</taxon>
        <taxon>Gimesia</taxon>
    </lineage>
</organism>
<sequence>MGPEAYILIDHAYEAYRQGRFVEAGVLAGQTCNDAKKAGKDELAYELGLFEVQCLLRAGKPLGALNRLLTMKSWKAPLHEYLFQMKKQTFDLLRSYNPDVTQLETRLGELERLAKSALDGVVADFRLYEYLYLEDQGKDEKALNSIELAWSERGAGTMNHAHSTASYGCLVNLRLNRRPQAEDWVKIMERDGEITCLGYRADLADCKAELALFDGRYEDVFHYAQQQRRVAMEYADKIRVHEAIEKQVRSRLLDATNGDPVDRLSGVLDVFKQAIPGKNSLQLQFRFSLLLLDIRLAAVRWAVGMQPAEDSWYQSPQVVACDLRVAKDEAIRRIDKTKAAIRRAGKIARQSDQAFCCDWRQEAVNHRRERLQKIVSNLDQGVTSDFTVNKV</sequence>
<dbReference type="RefSeq" id="WP_002645520.1">
    <property type="nucleotide sequence ID" value="NZ_CP042910.1"/>
</dbReference>
<protein>
    <submittedName>
        <fullName evidence="1">Uncharacterized protein</fullName>
    </submittedName>
</protein>
<proteinExistence type="predicted"/>
<name>A0ABX5YQ09_9PLAN</name>
<gene>
    <name evidence="1" type="ORF">GmarT_37430</name>
</gene>